<evidence type="ECO:0000256" key="1">
    <source>
        <dbReference type="ARBA" id="ARBA00008061"/>
    </source>
</evidence>
<dbReference type="AlphaFoldDB" id="A0A0W8IHZ6"/>
<protein>
    <recommendedName>
        <fullName evidence="3">Glycosyl hydrolase family 13 catalytic domain-containing protein</fullName>
    </recommendedName>
</protein>
<dbReference type="SUPFAM" id="SSF51011">
    <property type="entry name" value="Glycosyl hydrolase domain"/>
    <property type="match status" value="1"/>
</dbReference>
<dbReference type="InterPro" id="IPR011839">
    <property type="entry name" value="Pullul_strch"/>
</dbReference>
<comment type="similarity">
    <text evidence="1">Belongs to the glycosyl hydrolase 13 family.</text>
</comment>
<dbReference type="EMBL" id="LQBL01000002">
    <property type="protein sequence ID" value="KUG59459.1"/>
    <property type="molecule type" value="Genomic_DNA"/>
</dbReference>
<dbReference type="SMART" id="SM00642">
    <property type="entry name" value="Aamy"/>
    <property type="match status" value="1"/>
</dbReference>
<evidence type="ECO:0000313" key="5">
    <source>
        <dbReference type="Proteomes" id="UP000054837"/>
    </source>
</evidence>
<dbReference type="Proteomes" id="UP000054837">
    <property type="component" value="Unassembled WGS sequence"/>
</dbReference>
<dbReference type="Gene3D" id="3.20.20.80">
    <property type="entry name" value="Glycosidases"/>
    <property type="match status" value="1"/>
</dbReference>
<name>A0A0W8IHZ6_9MICO</name>
<dbReference type="InterPro" id="IPR013783">
    <property type="entry name" value="Ig-like_fold"/>
</dbReference>
<dbReference type="GO" id="GO:0005975">
    <property type="term" value="P:carbohydrate metabolic process"/>
    <property type="evidence" value="ECO:0007669"/>
    <property type="project" value="InterPro"/>
</dbReference>
<dbReference type="CDD" id="cd11341">
    <property type="entry name" value="AmyAc_Pullulanase_LD-like"/>
    <property type="match status" value="1"/>
</dbReference>
<dbReference type="CDD" id="cd02860">
    <property type="entry name" value="E_set_Pullulanase"/>
    <property type="match status" value="1"/>
</dbReference>
<organism evidence="4 5">
    <name type="scientific">Serinicoccus chungangensis</name>
    <dbReference type="NCBI Taxonomy" id="767452"/>
    <lineage>
        <taxon>Bacteria</taxon>
        <taxon>Bacillati</taxon>
        <taxon>Actinomycetota</taxon>
        <taxon>Actinomycetes</taxon>
        <taxon>Micrococcales</taxon>
        <taxon>Ornithinimicrobiaceae</taxon>
        <taxon>Serinicoccus</taxon>
    </lineage>
</organism>
<dbReference type="InterPro" id="IPR024561">
    <property type="entry name" value="Pullul_strch_C"/>
</dbReference>
<keyword evidence="5" id="KW-1185">Reference proteome</keyword>
<dbReference type="Gene3D" id="2.60.40.1180">
    <property type="entry name" value="Golgi alpha-mannosidase II"/>
    <property type="match status" value="1"/>
</dbReference>
<dbReference type="Gene3D" id="2.60.40.1130">
    <property type="entry name" value="Rab geranylgeranyltransferase alpha-subunit, insert domain"/>
    <property type="match status" value="1"/>
</dbReference>
<reference evidence="4 5" key="1">
    <citation type="submission" date="2015-12" db="EMBL/GenBank/DDBJ databases">
        <title>Serinicoccus chungangenesis strain CD08_5 genome sequencing and assembly.</title>
        <authorList>
            <person name="Chander A.M."/>
            <person name="Kaur G."/>
            <person name="Nair G.R."/>
            <person name="Dhawan D.K."/>
            <person name="Kochhar R.K."/>
            <person name="Mayilraj S."/>
            <person name="Bhadada S.K."/>
        </authorList>
    </citation>
    <scope>NUCLEOTIDE SEQUENCE [LARGE SCALE GENOMIC DNA]</scope>
    <source>
        <strain evidence="4 5">CD08_5</strain>
    </source>
</reference>
<dbReference type="InterPro" id="IPR013780">
    <property type="entry name" value="Glyco_hydro_b"/>
</dbReference>
<sequence length="890" mass="96051">MDHVDPDALDLLRARAHWLTADLLAVPAAVLPQGAGPQEITWSLAVAPDGGIDRRGDGAVEELPLTVALAGLPDALARRWPHLAACHALRPDAETAARAAVLLTGQVALLGRDGTGARVLATSLQIPGVLDDLYAEAAAHRVLGVSWAGERGRRVPTVAVWAPTARAVELLLWDGVPERPREQAWAPAGEPMRVPMQRGHDGAWTVTGTPSWADRCYRLELDHVLPRTGERRRVGTTDPWSVGLSLDSRHSVLVDLEDPAHAPPRWLEAPVPAAVRAVDQAIYELHVRDFSRDDDTVPAQERGSYLAFATEGEGRRHLRRLAEAGLTSVHLLPTFDLTSVPEDPAEQAHEAPGALATLPPDSSEQQRRVRAHALRDAFNWGYDPWHVLAPEGSYTSSPGQAHGGARTAQFRTMVAGLHELGLRVVLDQVYNHTTDSGLHRSSVLDRVVPGYYHRLDADGDVHTSTCCQNIATEHALARRLMVDGCVLWVRHYRVDGFRFDLMGHHSRADLEAVRAALDALTPEADGVDGSAVHLYGEGWDFGEVAGNARFRQATQGQLDGTGIGTFNDRLRDAVRGGSVHDADPRSGLGFATGGLDPRHTDLLQVGLAGGLRGLRLRSQETGQPVSGEEVDYGGAAGGYAASPEEVVNYVDAHDNETLWDTLTLKLPPDTPMVQRLRRNTLALATVTLSQGISFWHAGAELLRSKSLDRNSYASGDWFNRYDPALRDNGFARGLPPKPDNGPRWELMAPLLADSSLVPTEADMAVARGCALDLLRLRSAHPLLRLGSAEAIRRAVSFPVSGTEHGAPDLVVMLVDGRALDLAPRGDEGVLVVLNASTGERAVTVPGLAGQRWELSPVQREGADETVKGTRWRLAEGQVLVPGLTAALLVR</sequence>
<dbReference type="PANTHER" id="PTHR43002">
    <property type="entry name" value="GLYCOGEN DEBRANCHING ENZYME"/>
    <property type="match status" value="1"/>
</dbReference>
<proteinExistence type="inferred from homology"/>
<dbReference type="GO" id="GO:0051060">
    <property type="term" value="F:pullulanase activity"/>
    <property type="evidence" value="ECO:0007669"/>
    <property type="project" value="InterPro"/>
</dbReference>
<feature type="region of interest" description="Disordered" evidence="2">
    <location>
        <begin position="342"/>
        <end position="367"/>
    </location>
</feature>
<feature type="domain" description="Glycosyl hydrolase family 13 catalytic" evidence="3">
    <location>
        <begin position="372"/>
        <end position="726"/>
    </location>
</feature>
<evidence type="ECO:0000313" key="4">
    <source>
        <dbReference type="EMBL" id="KUG59459.1"/>
    </source>
</evidence>
<dbReference type="STRING" id="767452.AVL62_07280"/>
<dbReference type="SUPFAM" id="SSF51445">
    <property type="entry name" value="(Trans)glycosidases"/>
    <property type="match status" value="1"/>
</dbReference>
<evidence type="ECO:0000259" key="3">
    <source>
        <dbReference type="SMART" id="SM00642"/>
    </source>
</evidence>
<dbReference type="NCBIfam" id="TIGR02103">
    <property type="entry name" value="pullul_strch"/>
    <property type="match status" value="1"/>
</dbReference>
<comment type="caution">
    <text evidence="4">The sequence shown here is derived from an EMBL/GenBank/DDBJ whole genome shotgun (WGS) entry which is preliminary data.</text>
</comment>
<dbReference type="Gene3D" id="2.60.40.10">
    <property type="entry name" value="Immunoglobulins"/>
    <property type="match status" value="1"/>
</dbReference>
<evidence type="ECO:0000256" key="2">
    <source>
        <dbReference type="SAM" id="MobiDB-lite"/>
    </source>
</evidence>
<gene>
    <name evidence="4" type="ORF">AVL62_07280</name>
</gene>
<dbReference type="InterPro" id="IPR017853">
    <property type="entry name" value="GH"/>
</dbReference>
<dbReference type="InterPro" id="IPR040671">
    <property type="entry name" value="Pullulanase_N2"/>
</dbReference>
<dbReference type="Pfam" id="PF11852">
    <property type="entry name" value="Pullul_strch_C"/>
    <property type="match status" value="1"/>
</dbReference>
<accession>A0A0W8IHZ6</accession>
<dbReference type="SUPFAM" id="SSF81296">
    <property type="entry name" value="E set domains"/>
    <property type="match status" value="2"/>
</dbReference>
<dbReference type="InterPro" id="IPR014756">
    <property type="entry name" value="Ig_E-set"/>
</dbReference>
<dbReference type="Pfam" id="PF17967">
    <property type="entry name" value="Pullulanase_N2"/>
    <property type="match status" value="1"/>
</dbReference>
<dbReference type="InterPro" id="IPR006047">
    <property type="entry name" value="GH13_cat_dom"/>
</dbReference>